<dbReference type="GO" id="GO:0000165">
    <property type="term" value="P:MAPK cascade"/>
    <property type="evidence" value="ECO:0007669"/>
    <property type="project" value="InterPro"/>
</dbReference>
<dbReference type="Proteomes" id="UP000005408">
    <property type="component" value="Unassembled WGS sequence"/>
</dbReference>
<evidence type="ECO:0000259" key="2">
    <source>
        <dbReference type="Pfam" id="PF19431"/>
    </source>
</evidence>
<accession>A0A8W8JFB8</accession>
<dbReference type="AlphaFoldDB" id="A0A8W8JFB8"/>
<keyword evidence="4" id="KW-1185">Reference proteome</keyword>
<protein>
    <recommendedName>
        <fullName evidence="2">Mitogen-activated protein kinase kinase kinase N-terminal domain-containing protein</fullName>
    </recommendedName>
</protein>
<feature type="compositionally biased region" description="Basic and acidic residues" evidence="1">
    <location>
        <begin position="1"/>
        <end position="17"/>
    </location>
</feature>
<dbReference type="EnsemblMetazoa" id="G18955.1">
    <property type="protein sequence ID" value="G18955.1:cds"/>
    <property type="gene ID" value="G18955"/>
</dbReference>
<organism evidence="3 4">
    <name type="scientific">Magallana gigas</name>
    <name type="common">Pacific oyster</name>
    <name type="synonym">Crassostrea gigas</name>
    <dbReference type="NCBI Taxonomy" id="29159"/>
    <lineage>
        <taxon>Eukaryota</taxon>
        <taxon>Metazoa</taxon>
        <taxon>Spiralia</taxon>
        <taxon>Lophotrochozoa</taxon>
        <taxon>Mollusca</taxon>
        <taxon>Bivalvia</taxon>
        <taxon>Autobranchia</taxon>
        <taxon>Pteriomorphia</taxon>
        <taxon>Ostreida</taxon>
        <taxon>Ostreoidea</taxon>
        <taxon>Ostreidae</taxon>
        <taxon>Magallana</taxon>
    </lineage>
</organism>
<feature type="region of interest" description="Disordered" evidence="1">
    <location>
        <begin position="1"/>
        <end position="30"/>
    </location>
</feature>
<evidence type="ECO:0000313" key="3">
    <source>
        <dbReference type="EnsemblMetazoa" id="G18955.1:cds"/>
    </source>
</evidence>
<name>A0A8W8JFB8_MAGGI</name>
<reference evidence="3" key="1">
    <citation type="submission" date="2022-08" db="UniProtKB">
        <authorList>
            <consortium name="EnsemblMetazoa"/>
        </authorList>
    </citation>
    <scope>IDENTIFICATION</scope>
    <source>
        <strain evidence="3">05x7-T-G4-1.051#20</strain>
    </source>
</reference>
<dbReference type="InterPro" id="IPR045801">
    <property type="entry name" value="MEKK4_N"/>
</dbReference>
<evidence type="ECO:0000256" key="1">
    <source>
        <dbReference type="SAM" id="MobiDB-lite"/>
    </source>
</evidence>
<evidence type="ECO:0000313" key="4">
    <source>
        <dbReference type="Proteomes" id="UP000005408"/>
    </source>
</evidence>
<feature type="domain" description="Mitogen-activated protein kinase kinase kinase N-terminal" evidence="2">
    <location>
        <begin position="58"/>
        <end position="192"/>
    </location>
</feature>
<proteinExistence type="predicted"/>
<sequence length="316" mass="35948">MLTEQELSKLDMADGELKTPLSTTPTEDFNPLAEDPDDFIRSPQALPLAGVHLSVPGVERLLLVVIHSSFAAQRQEKEFESLTGKTVQLVNEQASCHQAIAESLTELKSSAMELQERVVQAIKQVTDKFYCEDMANFDDNERNHLLNLYRETMLKGYNFGFEKLSKRLVNFAKEWMAFVTEKCEKGRGMRPNRPDACQSNPQSRSVVVGITALEFCTSQEPPPFHTLPVLTLANSPICGGETEDLKLIDRRKWAKVRLEDRKQVCLIDLGVVGVITSHKIEPDYRISVHRVKFRRQRGLNEDWYMCSHTLHVPVHL</sequence>
<dbReference type="Pfam" id="PF19431">
    <property type="entry name" value="MEKK4_N"/>
    <property type="match status" value="1"/>
</dbReference>